<dbReference type="InterPro" id="IPR051591">
    <property type="entry name" value="UPF0224_FAM112_RNA_Proc"/>
</dbReference>
<reference evidence="6" key="1">
    <citation type="submission" date="2014-01" db="EMBL/GenBank/DDBJ databases">
        <title>The Genome Sequence of Anopheles farauti FAR1 (V2).</title>
        <authorList>
            <consortium name="The Broad Institute Genomics Platform"/>
            <person name="Neafsey D.E."/>
            <person name="Besansky N."/>
            <person name="Howell P."/>
            <person name="Walton C."/>
            <person name="Young S.K."/>
            <person name="Zeng Q."/>
            <person name="Gargeya S."/>
            <person name="Fitzgerald M."/>
            <person name="Haas B."/>
            <person name="Abouelleil A."/>
            <person name="Allen A.W."/>
            <person name="Alvarado L."/>
            <person name="Arachchi H.M."/>
            <person name="Berlin A.M."/>
            <person name="Chapman S.B."/>
            <person name="Gainer-Dewar J."/>
            <person name="Goldberg J."/>
            <person name="Griggs A."/>
            <person name="Gujja S."/>
            <person name="Hansen M."/>
            <person name="Howarth C."/>
            <person name="Imamovic A."/>
            <person name="Ireland A."/>
            <person name="Larimer J."/>
            <person name="McCowan C."/>
            <person name="Murphy C."/>
            <person name="Pearson M."/>
            <person name="Poon T.W."/>
            <person name="Priest M."/>
            <person name="Roberts A."/>
            <person name="Saif S."/>
            <person name="Shea T."/>
            <person name="Sisk P."/>
            <person name="Sykes S."/>
            <person name="Wortman J."/>
            <person name="Nusbaum C."/>
            <person name="Birren B."/>
        </authorList>
    </citation>
    <scope>NUCLEOTIDE SEQUENCE [LARGE SCALE GENOMIC DNA]</scope>
    <source>
        <strain evidence="6">FAR1</strain>
    </source>
</reference>
<dbReference type="InterPro" id="IPR036236">
    <property type="entry name" value="Znf_C2H2_sf"/>
</dbReference>
<dbReference type="PROSITE" id="PS51800">
    <property type="entry name" value="ZF_CHHC_U11_48K"/>
    <property type="match status" value="2"/>
</dbReference>
<sequence>MAGYDVPNYGTVLECPYNKSHLIATERMQKHLIRCRRQYPNAKIVECRFNTAHHVPEQELSLHLKQCPFRAHVDTFMFPVSNEKTTCPPDTGYYGTNEGMQVAGKLTTMAPAPDEENWDDMDAPAYNPAVYCAQNPVIRKAMHKTASKKRQFYDDEQFRMAELRKQNL</sequence>
<keyword evidence="3" id="KW-0862">Zinc</keyword>
<name>A0A182QFD0_9DIPT</name>
<dbReference type="Pfam" id="PF05253">
    <property type="entry name" value="zf-U11-48K"/>
    <property type="match status" value="2"/>
</dbReference>
<evidence type="ECO:0000313" key="5">
    <source>
        <dbReference type="EnsemblMetazoa" id="AFAF009056-PA"/>
    </source>
</evidence>
<dbReference type="EMBL" id="AXCN02001131">
    <property type="status" value="NOT_ANNOTATED_CDS"/>
    <property type="molecule type" value="Genomic_DNA"/>
</dbReference>
<feature type="domain" description="CHHC U11-48K-type" evidence="4">
    <location>
        <begin position="12"/>
        <end position="39"/>
    </location>
</feature>
<dbReference type="VEuPathDB" id="VectorBase:AFAF009056"/>
<dbReference type="PANTHER" id="PTHR21402:SF5">
    <property type="entry name" value="GAMETOCYTE SPECIFIC FACTOR 1"/>
    <property type="match status" value="1"/>
</dbReference>
<reference evidence="5" key="2">
    <citation type="submission" date="2020-05" db="UniProtKB">
        <authorList>
            <consortium name="EnsemblMetazoa"/>
        </authorList>
    </citation>
    <scope>IDENTIFICATION</scope>
    <source>
        <strain evidence="5">FAR1</strain>
    </source>
</reference>
<evidence type="ECO:0000256" key="3">
    <source>
        <dbReference type="ARBA" id="ARBA00022833"/>
    </source>
</evidence>
<accession>A0A182QFD0</accession>
<proteinExistence type="predicted"/>
<dbReference type="EnsemblMetazoa" id="AFAF009056-RA">
    <property type="protein sequence ID" value="AFAF009056-PA"/>
    <property type="gene ID" value="AFAF009056"/>
</dbReference>
<protein>
    <recommendedName>
        <fullName evidence="4">CHHC U11-48K-type domain-containing protein</fullName>
    </recommendedName>
</protein>
<evidence type="ECO:0000259" key="4">
    <source>
        <dbReference type="PROSITE" id="PS51800"/>
    </source>
</evidence>
<evidence type="ECO:0000256" key="2">
    <source>
        <dbReference type="ARBA" id="ARBA00022771"/>
    </source>
</evidence>
<dbReference type="SUPFAM" id="SSF57667">
    <property type="entry name" value="beta-beta-alpha zinc fingers"/>
    <property type="match status" value="1"/>
</dbReference>
<dbReference type="InterPro" id="IPR022776">
    <property type="entry name" value="TRM13/UPF0224_CHHC_Znf_dom"/>
</dbReference>
<evidence type="ECO:0000313" key="6">
    <source>
        <dbReference type="Proteomes" id="UP000075886"/>
    </source>
</evidence>
<organism evidence="5 6">
    <name type="scientific">Anopheles farauti</name>
    <dbReference type="NCBI Taxonomy" id="69004"/>
    <lineage>
        <taxon>Eukaryota</taxon>
        <taxon>Metazoa</taxon>
        <taxon>Ecdysozoa</taxon>
        <taxon>Arthropoda</taxon>
        <taxon>Hexapoda</taxon>
        <taxon>Insecta</taxon>
        <taxon>Pterygota</taxon>
        <taxon>Neoptera</taxon>
        <taxon>Endopterygota</taxon>
        <taxon>Diptera</taxon>
        <taxon>Nematocera</taxon>
        <taxon>Culicoidea</taxon>
        <taxon>Culicidae</taxon>
        <taxon>Anophelinae</taxon>
        <taxon>Anopheles</taxon>
    </lineage>
</organism>
<keyword evidence="1" id="KW-0479">Metal-binding</keyword>
<feature type="domain" description="CHHC U11-48K-type" evidence="4">
    <location>
        <begin position="44"/>
        <end position="71"/>
    </location>
</feature>
<keyword evidence="2" id="KW-0863">Zinc-finger</keyword>
<dbReference type="GO" id="GO:0008270">
    <property type="term" value="F:zinc ion binding"/>
    <property type="evidence" value="ECO:0007669"/>
    <property type="project" value="UniProtKB-KW"/>
</dbReference>
<evidence type="ECO:0000256" key="1">
    <source>
        <dbReference type="ARBA" id="ARBA00022723"/>
    </source>
</evidence>
<dbReference type="Proteomes" id="UP000075886">
    <property type="component" value="Unassembled WGS sequence"/>
</dbReference>
<dbReference type="PANTHER" id="PTHR21402">
    <property type="entry name" value="GAMETOCYTE SPECIFIC FACTOR 1-RELATED"/>
    <property type="match status" value="1"/>
</dbReference>
<keyword evidence="6" id="KW-1185">Reference proteome</keyword>
<dbReference type="AlphaFoldDB" id="A0A182QFD0"/>
<dbReference type="STRING" id="69004.A0A182QFD0"/>